<gene>
    <name evidence="1" type="ORF">SAMN05444364_1489</name>
</gene>
<name>A0AAX2F7K6_9BACT</name>
<accession>A0AAX2F7K6</accession>
<proteinExistence type="predicted"/>
<keyword evidence="2" id="KW-1185">Reference proteome</keyword>
<evidence type="ECO:0000313" key="2">
    <source>
        <dbReference type="Proteomes" id="UP000184105"/>
    </source>
</evidence>
<reference evidence="1 2" key="1">
    <citation type="submission" date="2016-11" db="EMBL/GenBank/DDBJ databases">
        <authorList>
            <person name="Varghese N."/>
            <person name="Submissions S."/>
        </authorList>
    </citation>
    <scope>NUCLEOTIDE SEQUENCE [LARGE SCALE GENOMIC DNA]</scope>
    <source>
        <strain evidence="1 2">DSM 22613</strain>
    </source>
</reference>
<dbReference type="Proteomes" id="UP000184105">
    <property type="component" value="Unassembled WGS sequence"/>
</dbReference>
<organism evidence="1 2">
    <name type="scientific">Prevotella scopos JCM 17725</name>
    <dbReference type="NCBI Taxonomy" id="1236518"/>
    <lineage>
        <taxon>Bacteria</taxon>
        <taxon>Pseudomonadati</taxon>
        <taxon>Bacteroidota</taxon>
        <taxon>Bacteroidia</taxon>
        <taxon>Bacteroidales</taxon>
        <taxon>Prevotellaceae</taxon>
        <taxon>Prevotella</taxon>
    </lineage>
</organism>
<sequence length="60" mass="6654">MTGMTGTKIYQLTGETKSANCYKLLFFQQNEVNNESLAISFGTQRKGGTELNATTWRCGI</sequence>
<comment type="caution">
    <text evidence="1">The sequence shown here is derived from an EMBL/GenBank/DDBJ whole genome shotgun (WGS) entry which is preliminary data.</text>
</comment>
<dbReference type="EMBL" id="FQWA01000048">
    <property type="protein sequence ID" value="SHG17566.1"/>
    <property type="molecule type" value="Genomic_DNA"/>
</dbReference>
<evidence type="ECO:0000313" key="1">
    <source>
        <dbReference type="EMBL" id="SHG17566.1"/>
    </source>
</evidence>
<protein>
    <submittedName>
        <fullName evidence="1">Uncharacterized protein</fullName>
    </submittedName>
</protein>
<dbReference type="AlphaFoldDB" id="A0AAX2F7K6"/>